<feature type="DNA-binding region" description="Homeobox" evidence="8">
    <location>
        <begin position="153"/>
        <end position="212"/>
    </location>
</feature>
<dbReference type="SUPFAM" id="SSF46689">
    <property type="entry name" value="Homeodomain-like"/>
    <property type="match status" value="1"/>
</dbReference>
<dbReference type="GO" id="GO:0005634">
    <property type="term" value="C:nucleus"/>
    <property type="evidence" value="ECO:0007669"/>
    <property type="project" value="UniProtKB-SubCell"/>
</dbReference>
<dbReference type="GO" id="GO:0000976">
    <property type="term" value="F:transcription cis-regulatory region binding"/>
    <property type="evidence" value="ECO:0007669"/>
    <property type="project" value="UniProtKB-ARBA"/>
</dbReference>
<dbReference type="Gene3D" id="1.10.10.60">
    <property type="entry name" value="Homeodomain-like"/>
    <property type="match status" value="1"/>
</dbReference>
<evidence type="ECO:0000256" key="2">
    <source>
        <dbReference type="ARBA" id="ARBA00023015"/>
    </source>
</evidence>
<reference evidence="14" key="1">
    <citation type="submission" date="2023-05" db="EMBL/GenBank/DDBJ databases">
        <authorList>
            <person name="Huff M."/>
        </authorList>
    </citation>
    <scope>NUCLEOTIDE SEQUENCE</scope>
</reference>
<gene>
    <name evidence="14" type="ORF">FPE_LOCUS4944</name>
</gene>
<keyword evidence="11" id="KW-0175">Coiled coil</keyword>
<dbReference type="PROSITE" id="PS50071">
    <property type="entry name" value="HOMEOBOX_2"/>
    <property type="match status" value="1"/>
</dbReference>
<dbReference type="Proteomes" id="UP000834106">
    <property type="component" value="Chromosome 3"/>
</dbReference>
<evidence type="ECO:0000256" key="7">
    <source>
        <dbReference type="ARBA" id="ARBA00025748"/>
    </source>
</evidence>
<feature type="domain" description="Homeobox" evidence="13">
    <location>
        <begin position="151"/>
        <end position="211"/>
    </location>
</feature>
<dbReference type="InterPro" id="IPR000047">
    <property type="entry name" value="HTH_motif"/>
</dbReference>
<evidence type="ECO:0000256" key="12">
    <source>
        <dbReference type="SAM" id="MobiDB-lite"/>
    </source>
</evidence>
<protein>
    <recommendedName>
        <fullName evidence="10">Homeobox-leucine zipper protein</fullName>
    </recommendedName>
    <alternativeName>
        <fullName evidence="10">HD-ZIP protein</fullName>
    </alternativeName>
    <alternativeName>
        <fullName evidence="10">Homeodomain transcription factor</fullName>
    </alternativeName>
</protein>
<evidence type="ECO:0000256" key="3">
    <source>
        <dbReference type="ARBA" id="ARBA00023125"/>
    </source>
</evidence>
<organism evidence="14 15">
    <name type="scientific">Fraxinus pennsylvanica</name>
    <dbReference type="NCBI Taxonomy" id="56036"/>
    <lineage>
        <taxon>Eukaryota</taxon>
        <taxon>Viridiplantae</taxon>
        <taxon>Streptophyta</taxon>
        <taxon>Embryophyta</taxon>
        <taxon>Tracheophyta</taxon>
        <taxon>Spermatophyta</taxon>
        <taxon>Magnoliopsida</taxon>
        <taxon>eudicotyledons</taxon>
        <taxon>Gunneridae</taxon>
        <taxon>Pentapetalae</taxon>
        <taxon>asterids</taxon>
        <taxon>lamiids</taxon>
        <taxon>Lamiales</taxon>
        <taxon>Oleaceae</taxon>
        <taxon>Oleeae</taxon>
        <taxon>Fraxinus</taxon>
    </lineage>
</organism>
<feature type="compositionally biased region" description="Basic and acidic residues" evidence="12">
    <location>
        <begin position="296"/>
        <end position="313"/>
    </location>
</feature>
<feature type="region of interest" description="Disordered" evidence="12">
    <location>
        <begin position="255"/>
        <end position="334"/>
    </location>
</feature>
<dbReference type="InterPro" id="IPR009057">
    <property type="entry name" value="Homeodomain-like_sf"/>
</dbReference>
<dbReference type="CDD" id="cd00086">
    <property type="entry name" value="homeodomain"/>
    <property type="match status" value="1"/>
</dbReference>
<evidence type="ECO:0000313" key="14">
    <source>
        <dbReference type="EMBL" id="CAI9757514.1"/>
    </source>
</evidence>
<dbReference type="AlphaFoldDB" id="A0AAD1YU75"/>
<feature type="region of interest" description="Disordered" evidence="12">
    <location>
        <begin position="65"/>
        <end position="84"/>
    </location>
</feature>
<evidence type="ECO:0000256" key="4">
    <source>
        <dbReference type="ARBA" id="ARBA00023155"/>
    </source>
</evidence>
<evidence type="ECO:0000256" key="1">
    <source>
        <dbReference type="ARBA" id="ARBA00004123"/>
    </source>
</evidence>
<keyword evidence="15" id="KW-1185">Reference proteome</keyword>
<dbReference type="Pfam" id="PF00046">
    <property type="entry name" value="Homeodomain"/>
    <property type="match status" value="1"/>
</dbReference>
<dbReference type="InterPro" id="IPR001356">
    <property type="entry name" value="HD"/>
</dbReference>
<comment type="subcellular location">
    <subcellularLocation>
        <location evidence="1 8 9">Nucleus</location>
    </subcellularLocation>
</comment>
<evidence type="ECO:0000256" key="10">
    <source>
        <dbReference type="RuleBase" id="RU369038"/>
    </source>
</evidence>
<dbReference type="InterPro" id="IPR045224">
    <property type="entry name" value="HDZip_class_I_plant"/>
</dbReference>
<keyword evidence="4 8" id="KW-0371">Homeobox</keyword>
<evidence type="ECO:0000256" key="9">
    <source>
        <dbReference type="RuleBase" id="RU000682"/>
    </source>
</evidence>
<dbReference type="PRINTS" id="PR00031">
    <property type="entry name" value="HTHREPRESSR"/>
</dbReference>
<feature type="coiled-coil region" evidence="11">
    <location>
        <begin position="210"/>
        <end position="251"/>
    </location>
</feature>
<dbReference type="InterPro" id="IPR003106">
    <property type="entry name" value="Leu_zip_homeo"/>
</dbReference>
<evidence type="ECO:0000256" key="8">
    <source>
        <dbReference type="PROSITE-ProRule" id="PRU00108"/>
    </source>
</evidence>
<keyword evidence="5 10" id="KW-0804">Transcription</keyword>
<accession>A0AAD1YU75</accession>
<feature type="compositionally biased region" description="Polar residues" evidence="12">
    <location>
        <begin position="259"/>
        <end position="268"/>
    </location>
</feature>
<dbReference type="FunFam" id="1.10.10.60:FF:000144">
    <property type="entry name" value="homeobox-leucine zipper protein ATHB-6-like"/>
    <property type="match status" value="1"/>
</dbReference>
<comment type="similarity">
    <text evidence="7 10">Belongs to the HD-ZIP homeobox family. Class I subfamily.</text>
</comment>
<dbReference type="EMBL" id="OU503038">
    <property type="protein sequence ID" value="CAI9757514.1"/>
    <property type="molecule type" value="Genomic_DNA"/>
</dbReference>
<name>A0AAD1YU75_9LAMI</name>
<evidence type="ECO:0000256" key="11">
    <source>
        <dbReference type="SAM" id="Coils"/>
    </source>
</evidence>
<dbReference type="Pfam" id="PF02183">
    <property type="entry name" value="HALZ"/>
    <property type="match status" value="1"/>
</dbReference>
<sequence length="381" mass="43025">MSYNIEVAIETPSPALSPQPRANSSTYKVAYQYRSCMLVQVHLLSLPVPRLLPLSSPLTSLPLSISPHPQDPKKPWKAVRGGAGSDVNSDLLKTRKLKIPHHGQPLDSMQFPGSGSMVSFGGTSGPYNSASLTVHPFDQEDNEYKYLDEYLNRPEKKRRLTVDQVEFLERSFEAENTLDQERKIQLAKELGLQPRQIGIWFQNRRARWKTKQLEIDYETLEASYNRLKTDYDNLHKENEKLKAEVLVLADNILVRDQGDGNSPSSDNQKPPEGSRKEAIADTISEDEESKVPRVALKSEDISSARSDEIDSPHIPDAIHSSYSFEPDHSDLSQSEDNWNEELLRPAYTSSEIGVADYPGVCANSYYFGFPVEDQAFGFWSY</sequence>
<proteinExistence type="inferred from homology"/>
<evidence type="ECO:0000313" key="15">
    <source>
        <dbReference type="Proteomes" id="UP000834106"/>
    </source>
</evidence>
<dbReference type="GO" id="GO:0045893">
    <property type="term" value="P:positive regulation of DNA-templated transcription"/>
    <property type="evidence" value="ECO:0007669"/>
    <property type="project" value="TreeGrafter"/>
</dbReference>
<dbReference type="GO" id="GO:0000981">
    <property type="term" value="F:DNA-binding transcription factor activity, RNA polymerase II-specific"/>
    <property type="evidence" value="ECO:0007669"/>
    <property type="project" value="UniProtKB-UniRule"/>
</dbReference>
<dbReference type="PANTHER" id="PTHR24326">
    <property type="entry name" value="HOMEOBOX-LEUCINE ZIPPER PROTEIN"/>
    <property type="match status" value="1"/>
</dbReference>
<comment type="function">
    <text evidence="10">Transcription factor.</text>
</comment>
<keyword evidence="3 8" id="KW-0238">DNA-binding</keyword>
<dbReference type="SMART" id="SM00389">
    <property type="entry name" value="HOX"/>
    <property type="match status" value="1"/>
</dbReference>
<evidence type="ECO:0000259" key="13">
    <source>
        <dbReference type="PROSITE" id="PS50071"/>
    </source>
</evidence>
<keyword evidence="6 8" id="KW-0539">Nucleus</keyword>
<keyword evidence="2 10" id="KW-0805">Transcription regulation</keyword>
<evidence type="ECO:0000256" key="5">
    <source>
        <dbReference type="ARBA" id="ARBA00023163"/>
    </source>
</evidence>
<evidence type="ECO:0000256" key="6">
    <source>
        <dbReference type="ARBA" id="ARBA00023242"/>
    </source>
</evidence>
<dbReference type="PANTHER" id="PTHR24326:SF606">
    <property type="entry name" value="HOMEOBOX-LEUCINE ZIPPER PROTEIN ATHB-54"/>
    <property type="match status" value="1"/>
</dbReference>